<keyword evidence="2" id="KW-1185">Reference proteome</keyword>
<dbReference type="OrthoDB" id="9799580at2"/>
<reference evidence="1 2" key="1">
    <citation type="submission" date="2018-08" db="EMBL/GenBank/DDBJ databases">
        <title>Murine metabolic-syndrome-specific gut microbial biobank.</title>
        <authorList>
            <person name="Liu C."/>
        </authorList>
    </citation>
    <scope>NUCLEOTIDE SEQUENCE [LARGE SCALE GENOMIC DNA]</scope>
    <source>
        <strain evidence="1 2">583</strain>
    </source>
</reference>
<dbReference type="SUPFAM" id="SSF110391">
    <property type="entry name" value="GlpP-like"/>
    <property type="match status" value="1"/>
</dbReference>
<dbReference type="Gene3D" id="3.20.20.70">
    <property type="entry name" value="Aldolase class I"/>
    <property type="match status" value="1"/>
</dbReference>
<dbReference type="RefSeq" id="WP_160197458.1">
    <property type="nucleotide sequence ID" value="NZ_QXXA01000009.1"/>
</dbReference>
<name>A0A845R0M6_9CLOT</name>
<dbReference type="PANTHER" id="PTHR35787">
    <property type="entry name" value="GLYCEROL UPTAKE OPERON ANTITERMINATOR REGULATORY PROTEIN"/>
    <property type="match status" value="1"/>
</dbReference>
<dbReference type="PANTHER" id="PTHR35787:SF1">
    <property type="entry name" value="GLYCEROL UPTAKE OPERON ANTITERMINATOR REGULATORY PROTEIN"/>
    <property type="match status" value="1"/>
</dbReference>
<organism evidence="1 2">
    <name type="scientific">Senegalia massiliensis</name>
    <dbReference type="NCBI Taxonomy" id="1720316"/>
    <lineage>
        <taxon>Bacteria</taxon>
        <taxon>Bacillati</taxon>
        <taxon>Bacillota</taxon>
        <taxon>Clostridia</taxon>
        <taxon>Eubacteriales</taxon>
        <taxon>Clostridiaceae</taxon>
        <taxon>Senegalia</taxon>
    </lineage>
</organism>
<dbReference type="AlphaFoldDB" id="A0A845R0M6"/>
<gene>
    <name evidence="1" type="ORF">D3Z33_09015</name>
</gene>
<sequence length="188" mass="20963">MATKFFTNIHENPIIAALNESVKLEAVLKSPVKNIFLLSGNILNIGEIVEKCKEYNKGVFVHIDLIDGIAKDRWSLEYIAKNIKPDGIITTKSNLIKFAKKFDLFAIQRLFILDSLSLETGIKLIKSARPDAVEILPGIMPKVIKKIHEETRTPIIAGGLIRDKEDVIESLNAGTLGISTSDTDVWYM</sequence>
<proteinExistence type="predicted"/>
<dbReference type="EMBL" id="QXXA01000009">
    <property type="protein sequence ID" value="NBI06992.1"/>
    <property type="molecule type" value="Genomic_DNA"/>
</dbReference>
<comment type="caution">
    <text evidence="1">The sequence shown here is derived from an EMBL/GenBank/DDBJ whole genome shotgun (WGS) entry which is preliminary data.</text>
</comment>
<dbReference type="PIRSF" id="PIRSF016897">
    <property type="entry name" value="GlpP"/>
    <property type="match status" value="1"/>
</dbReference>
<evidence type="ECO:0000313" key="2">
    <source>
        <dbReference type="Proteomes" id="UP000467132"/>
    </source>
</evidence>
<dbReference type="InterPro" id="IPR013785">
    <property type="entry name" value="Aldolase_TIM"/>
</dbReference>
<evidence type="ECO:0000313" key="1">
    <source>
        <dbReference type="EMBL" id="NBI06992.1"/>
    </source>
</evidence>
<dbReference type="InterPro" id="IPR006699">
    <property type="entry name" value="GlpP"/>
</dbReference>
<protein>
    <submittedName>
        <fullName evidence="1">Glycerol-3-phosphate responsive antiterminator</fullName>
    </submittedName>
</protein>
<dbReference type="Proteomes" id="UP000467132">
    <property type="component" value="Unassembled WGS sequence"/>
</dbReference>
<dbReference type="GO" id="GO:0006355">
    <property type="term" value="P:regulation of DNA-templated transcription"/>
    <property type="evidence" value="ECO:0007669"/>
    <property type="project" value="InterPro"/>
</dbReference>
<dbReference type="GO" id="GO:0006071">
    <property type="term" value="P:glycerol metabolic process"/>
    <property type="evidence" value="ECO:0007669"/>
    <property type="project" value="InterPro"/>
</dbReference>
<dbReference type="Pfam" id="PF04309">
    <property type="entry name" value="G3P_antiterm"/>
    <property type="match status" value="1"/>
</dbReference>
<accession>A0A845R0M6</accession>